<keyword evidence="8" id="KW-0496">Mitochondrion</keyword>
<dbReference type="PANTHER" id="PTHR45624:SF9">
    <property type="entry name" value="CARRIER PROTEIN, PUTATIVE (AFU_ORTHOLOGUE AFUA_4G06390)-RELATED"/>
    <property type="match status" value="1"/>
</dbReference>
<keyword evidence="6" id="KW-0999">Mitochondrion inner membrane</keyword>
<accession>A0A420HIQ3</accession>
<evidence type="ECO:0000256" key="11">
    <source>
        <dbReference type="RuleBase" id="RU000488"/>
    </source>
</evidence>
<dbReference type="Pfam" id="PF00153">
    <property type="entry name" value="Mito_carr"/>
    <property type="match status" value="3"/>
</dbReference>
<keyword evidence="14" id="KW-1185">Reference proteome</keyword>
<dbReference type="Gene3D" id="1.50.40.10">
    <property type="entry name" value="Mitochondrial carrier domain"/>
    <property type="match status" value="2"/>
</dbReference>
<feature type="region of interest" description="Disordered" evidence="12">
    <location>
        <begin position="1"/>
        <end position="29"/>
    </location>
</feature>
<feature type="repeat" description="Solcar" evidence="10">
    <location>
        <begin position="143"/>
        <end position="248"/>
    </location>
</feature>
<evidence type="ECO:0000256" key="2">
    <source>
        <dbReference type="ARBA" id="ARBA00006375"/>
    </source>
</evidence>
<evidence type="ECO:0000256" key="12">
    <source>
        <dbReference type="SAM" id="MobiDB-lite"/>
    </source>
</evidence>
<protein>
    <submittedName>
        <fullName evidence="13">Putative mitochondrial carrier C29A3.11c</fullName>
    </submittedName>
</protein>
<evidence type="ECO:0000256" key="9">
    <source>
        <dbReference type="ARBA" id="ARBA00023136"/>
    </source>
</evidence>
<evidence type="ECO:0000256" key="7">
    <source>
        <dbReference type="ARBA" id="ARBA00022989"/>
    </source>
</evidence>
<reference evidence="13 14" key="1">
    <citation type="journal article" date="2018" name="BMC Genomics">
        <title>Comparative genome analyses reveal sequence features reflecting distinct modes of host-adaptation between dicot and monocot powdery mildew.</title>
        <authorList>
            <person name="Wu Y."/>
            <person name="Ma X."/>
            <person name="Pan Z."/>
            <person name="Kale S.D."/>
            <person name="Song Y."/>
            <person name="King H."/>
            <person name="Zhang Q."/>
            <person name="Presley C."/>
            <person name="Deng X."/>
            <person name="Wei C.I."/>
            <person name="Xiao S."/>
        </authorList>
    </citation>
    <scope>NUCLEOTIDE SEQUENCE [LARGE SCALE GENOMIC DNA]</scope>
    <source>
        <strain evidence="13">UMSG3</strain>
    </source>
</reference>
<dbReference type="InterPro" id="IPR018108">
    <property type="entry name" value="MCP_transmembrane"/>
</dbReference>
<dbReference type="STRING" id="62708.A0A420HIQ3"/>
<dbReference type="PANTHER" id="PTHR45624">
    <property type="entry name" value="MITOCHONDRIAL BASIC AMINO ACIDS TRANSPORTER-RELATED"/>
    <property type="match status" value="1"/>
</dbReference>
<keyword evidence="3 11" id="KW-0813">Transport</keyword>
<feature type="compositionally biased region" description="Polar residues" evidence="12">
    <location>
        <begin position="13"/>
        <end position="22"/>
    </location>
</feature>
<dbReference type="InterPro" id="IPR050567">
    <property type="entry name" value="Mitochondrial_Carrier"/>
</dbReference>
<evidence type="ECO:0000256" key="8">
    <source>
        <dbReference type="ARBA" id="ARBA00023128"/>
    </source>
</evidence>
<evidence type="ECO:0000256" key="1">
    <source>
        <dbReference type="ARBA" id="ARBA00004225"/>
    </source>
</evidence>
<sequence>MPLKSEPPESVTPRETMNQNIASPRHPSHEKRFIKRYRTEISASIGSIMSTFVAFPLDTVKTRMQTYQYTGFADCVQHTFKTEGYQGFFRGVVAPLLSVTLVRTVSFSIYQRSKYSYSAWIKQNFGTDPLLHVTTPGKYPNLFTMACFGAAGATAGSFITMVSCPFELTKLSAQVSHLVTDRSSSICESSEARKVAATYQNKGTFMTARNIIRYRGIGGLYTGFYLHLTRDTIGTAAYFMTYESAKQILTTISRDKSTANPFAVAIAGGFCGVASWALIYPIDSAKSIYQSNSLKISKGQPTPKPPKIQFRNKRMYRGLGVSMGRSCLVNSVFFSAFEFVKKQVVALDD</sequence>
<dbReference type="EMBL" id="MCBQ01018962">
    <property type="protein sequence ID" value="RKF57290.1"/>
    <property type="molecule type" value="Genomic_DNA"/>
</dbReference>
<evidence type="ECO:0000256" key="5">
    <source>
        <dbReference type="ARBA" id="ARBA00022737"/>
    </source>
</evidence>
<organism evidence="13 14">
    <name type="scientific">Golovinomyces cichoracearum</name>
    <dbReference type="NCBI Taxonomy" id="62708"/>
    <lineage>
        <taxon>Eukaryota</taxon>
        <taxon>Fungi</taxon>
        <taxon>Dikarya</taxon>
        <taxon>Ascomycota</taxon>
        <taxon>Pezizomycotina</taxon>
        <taxon>Leotiomycetes</taxon>
        <taxon>Erysiphales</taxon>
        <taxon>Erysiphaceae</taxon>
        <taxon>Golovinomyces</taxon>
    </lineage>
</organism>
<dbReference type="AlphaFoldDB" id="A0A420HIQ3"/>
<evidence type="ECO:0000256" key="6">
    <source>
        <dbReference type="ARBA" id="ARBA00022792"/>
    </source>
</evidence>
<keyword evidence="4 10" id="KW-0812">Transmembrane</keyword>
<feature type="repeat" description="Solcar" evidence="10">
    <location>
        <begin position="34"/>
        <end position="116"/>
    </location>
</feature>
<name>A0A420HIQ3_9PEZI</name>
<dbReference type="SUPFAM" id="SSF103506">
    <property type="entry name" value="Mitochondrial carrier"/>
    <property type="match status" value="1"/>
</dbReference>
<comment type="subcellular location">
    <subcellularLocation>
        <location evidence="1">Mitochondrion membrane</location>
        <topology evidence="1">Multi-pass membrane protein</topology>
    </subcellularLocation>
</comment>
<keyword evidence="7" id="KW-1133">Transmembrane helix</keyword>
<evidence type="ECO:0000256" key="10">
    <source>
        <dbReference type="PROSITE-ProRule" id="PRU00282"/>
    </source>
</evidence>
<evidence type="ECO:0000256" key="3">
    <source>
        <dbReference type="ARBA" id="ARBA00022448"/>
    </source>
</evidence>
<dbReference type="Proteomes" id="UP000283383">
    <property type="component" value="Unassembled WGS sequence"/>
</dbReference>
<dbReference type="PROSITE" id="PS50920">
    <property type="entry name" value="SOLCAR"/>
    <property type="match status" value="2"/>
</dbReference>
<dbReference type="GO" id="GO:0031966">
    <property type="term" value="C:mitochondrial membrane"/>
    <property type="evidence" value="ECO:0007669"/>
    <property type="project" value="UniProtKB-SubCell"/>
</dbReference>
<keyword evidence="9 10" id="KW-0472">Membrane</keyword>
<keyword evidence="5" id="KW-0677">Repeat</keyword>
<evidence type="ECO:0000313" key="13">
    <source>
        <dbReference type="EMBL" id="RKF57290.1"/>
    </source>
</evidence>
<dbReference type="InterPro" id="IPR023395">
    <property type="entry name" value="MCP_dom_sf"/>
</dbReference>
<gene>
    <name evidence="13" type="ORF">GcM3_189023</name>
</gene>
<comment type="caution">
    <text evidence="13">The sequence shown here is derived from an EMBL/GenBank/DDBJ whole genome shotgun (WGS) entry which is preliminary data.</text>
</comment>
<evidence type="ECO:0000256" key="4">
    <source>
        <dbReference type="ARBA" id="ARBA00022692"/>
    </source>
</evidence>
<comment type="similarity">
    <text evidence="2 11">Belongs to the mitochondrial carrier (TC 2.A.29) family.</text>
</comment>
<proteinExistence type="inferred from homology"/>
<dbReference type="GO" id="GO:0022857">
    <property type="term" value="F:transmembrane transporter activity"/>
    <property type="evidence" value="ECO:0007669"/>
    <property type="project" value="TreeGrafter"/>
</dbReference>
<evidence type="ECO:0000313" key="14">
    <source>
        <dbReference type="Proteomes" id="UP000283383"/>
    </source>
</evidence>